<dbReference type="InterPro" id="IPR036400">
    <property type="entry name" value="Cyt_B5-like_heme/steroid_sf"/>
</dbReference>
<protein>
    <submittedName>
        <fullName evidence="4">Cytochrome b5-like Heme/Steroid binding domain containing protein, putative</fullName>
    </submittedName>
</protein>
<dbReference type="Proteomes" id="UP000274082">
    <property type="component" value="Chromosome 15"/>
</dbReference>
<name>A0A3S7WTB2_LEIDO</name>
<evidence type="ECO:0000256" key="2">
    <source>
        <dbReference type="SAM" id="Phobius"/>
    </source>
</evidence>
<keyword evidence="2" id="KW-1133">Transmembrane helix</keyword>
<dbReference type="AlphaFoldDB" id="A0A3S7WTB2"/>
<comment type="similarity">
    <text evidence="1">Belongs to the cytochrome b5 family. MAPR subfamily.</text>
</comment>
<dbReference type="VEuPathDB" id="TriTrypDB:LDHU3_15.0280"/>
<dbReference type="PANTHER" id="PTHR10281:SF104">
    <property type="entry name" value="CYTOCHROME B5 HEME-BINDING DOMAIN-CONTAINING PROTEIN"/>
    <property type="match status" value="1"/>
</dbReference>
<accession>A0A3S7WTB2</accession>
<dbReference type="VEuPathDB" id="TriTrypDB:LdCL_150006900"/>
<dbReference type="SMART" id="SM01117">
    <property type="entry name" value="Cyt-b5"/>
    <property type="match status" value="1"/>
</dbReference>
<gene>
    <name evidence="4" type="ORF">LdCL_150006900</name>
</gene>
<dbReference type="InterPro" id="IPR001199">
    <property type="entry name" value="Cyt_B5-like_heme/steroid-bd"/>
</dbReference>
<keyword evidence="5" id="KW-1185">Reference proteome</keyword>
<reference evidence="4 5" key="1">
    <citation type="journal article" date="2018" name="Sci. Rep.">
        <title>A complete Leishmania donovani reference genome identifies novel genetic variations associated with virulence.</title>
        <authorList>
            <person name="Lypaczewski P."/>
            <person name="Hoshizaki J."/>
            <person name="Zhang W.-W."/>
            <person name="McCall L.-I."/>
            <person name="Torcivia-Rodriguez J."/>
            <person name="Simonyan V."/>
            <person name="Kaur A."/>
            <person name="Dewar K."/>
            <person name="Matlashewski G."/>
        </authorList>
    </citation>
    <scope>NUCLEOTIDE SEQUENCE [LARGE SCALE GENOMIC DNA]</scope>
    <source>
        <strain evidence="4 5">LdCL</strain>
    </source>
</reference>
<dbReference type="SUPFAM" id="SSF55856">
    <property type="entry name" value="Cytochrome b5-like heme/steroid binding domain"/>
    <property type="match status" value="1"/>
</dbReference>
<feature type="transmembrane region" description="Helical" evidence="2">
    <location>
        <begin position="12"/>
        <end position="31"/>
    </location>
</feature>
<dbReference type="OrthoDB" id="547796at2759"/>
<dbReference type="VEuPathDB" id="TriTrypDB:LdBPK_150200.1"/>
<organism evidence="4 5">
    <name type="scientific">Leishmania donovani</name>
    <dbReference type="NCBI Taxonomy" id="5661"/>
    <lineage>
        <taxon>Eukaryota</taxon>
        <taxon>Discoba</taxon>
        <taxon>Euglenozoa</taxon>
        <taxon>Kinetoplastea</taxon>
        <taxon>Metakinetoplastina</taxon>
        <taxon>Trypanosomatida</taxon>
        <taxon>Trypanosomatidae</taxon>
        <taxon>Leishmaniinae</taxon>
        <taxon>Leishmania</taxon>
    </lineage>
</organism>
<dbReference type="Gene3D" id="3.10.120.10">
    <property type="entry name" value="Cytochrome b5-like heme/steroid binding domain"/>
    <property type="match status" value="1"/>
</dbReference>
<keyword evidence="2" id="KW-0812">Transmembrane</keyword>
<dbReference type="GO" id="GO:0005783">
    <property type="term" value="C:endoplasmic reticulum"/>
    <property type="evidence" value="ECO:0007669"/>
    <property type="project" value="TreeGrafter"/>
</dbReference>
<dbReference type="PANTHER" id="PTHR10281">
    <property type="entry name" value="MEMBRANE-ASSOCIATED PROGESTERONE RECEPTOR COMPONENT-RELATED"/>
    <property type="match status" value="1"/>
</dbReference>
<evidence type="ECO:0000256" key="1">
    <source>
        <dbReference type="ARBA" id="ARBA00038357"/>
    </source>
</evidence>
<dbReference type="InterPro" id="IPR050577">
    <property type="entry name" value="MAPR/NEUFC/NENF-like"/>
</dbReference>
<evidence type="ECO:0000313" key="5">
    <source>
        <dbReference type="Proteomes" id="UP000274082"/>
    </source>
</evidence>
<feature type="domain" description="Cytochrome b5 heme-binding" evidence="3">
    <location>
        <begin position="55"/>
        <end position="148"/>
    </location>
</feature>
<keyword evidence="2" id="KW-0472">Membrane</keyword>
<dbReference type="EMBL" id="CP029514">
    <property type="protein sequence ID" value="AYU77431.1"/>
    <property type="molecule type" value="Genomic_DNA"/>
</dbReference>
<dbReference type="GO" id="GO:0016020">
    <property type="term" value="C:membrane"/>
    <property type="evidence" value="ECO:0007669"/>
    <property type="project" value="TreeGrafter"/>
</dbReference>
<sequence>MSDATGSGAREVTRASIVLGVFLGFLVIIFVRLQFKSRQRLAEKPLRDAFVPRAYTVEELAQFDGKQKPQVFVGVKGIIYNASLEWYGPEGPYSAFAGCDSSRQLGKVIVGRDEINADWTTLAPDHLKTLHEWEERFRSKYPAVGWITDPNRNFVKRAASLSP</sequence>
<evidence type="ECO:0000259" key="3">
    <source>
        <dbReference type="SMART" id="SM01117"/>
    </source>
</evidence>
<proteinExistence type="inferred from homology"/>
<evidence type="ECO:0000313" key="4">
    <source>
        <dbReference type="EMBL" id="AYU77431.1"/>
    </source>
</evidence>